<dbReference type="Proteomes" id="UP000285023">
    <property type="component" value="Unassembled WGS sequence"/>
</dbReference>
<dbReference type="AlphaFoldDB" id="A0A418Q225"/>
<dbReference type="OrthoDB" id="7390714at2"/>
<reference evidence="3 4" key="1">
    <citation type="submission" date="2018-09" db="EMBL/GenBank/DDBJ databases">
        <title>Sphingomonas sp. DAC4.</title>
        <authorList>
            <person name="Seo T."/>
        </authorList>
    </citation>
    <scope>NUCLEOTIDE SEQUENCE [LARGE SCALE GENOMIC DNA]</scope>
    <source>
        <strain evidence="3 4">DAC4</strain>
    </source>
</reference>
<dbReference type="Pfam" id="PF05036">
    <property type="entry name" value="SPOR"/>
    <property type="match status" value="1"/>
</dbReference>
<evidence type="ECO:0000259" key="2">
    <source>
        <dbReference type="Pfam" id="PF05036"/>
    </source>
</evidence>
<accession>A0A418Q225</accession>
<name>A0A418Q225_9SPHN</name>
<evidence type="ECO:0000313" key="3">
    <source>
        <dbReference type="EMBL" id="RIX32096.1"/>
    </source>
</evidence>
<gene>
    <name evidence="3" type="ORF">D3M59_03750</name>
</gene>
<protein>
    <submittedName>
        <fullName evidence="3">SPOR domain-containing protein</fullName>
    </submittedName>
</protein>
<dbReference type="Gene3D" id="3.30.70.1070">
    <property type="entry name" value="Sporulation related repeat"/>
    <property type="match status" value="1"/>
</dbReference>
<comment type="caution">
    <text evidence="3">The sequence shown here is derived from an EMBL/GenBank/DDBJ whole genome shotgun (WGS) entry which is preliminary data.</text>
</comment>
<keyword evidence="4" id="KW-1185">Reference proteome</keyword>
<organism evidence="3 4">
    <name type="scientific">Sphingomonas edaphi</name>
    <dbReference type="NCBI Taxonomy" id="2315689"/>
    <lineage>
        <taxon>Bacteria</taxon>
        <taxon>Pseudomonadati</taxon>
        <taxon>Pseudomonadota</taxon>
        <taxon>Alphaproteobacteria</taxon>
        <taxon>Sphingomonadales</taxon>
        <taxon>Sphingomonadaceae</taxon>
        <taxon>Sphingomonas</taxon>
    </lineage>
</organism>
<evidence type="ECO:0000256" key="1">
    <source>
        <dbReference type="SAM" id="MobiDB-lite"/>
    </source>
</evidence>
<evidence type="ECO:0000313" key="4">
    <source>
        <dbReference type="Proteomes" id="UP000285023"/>
    </source>
</evidence>
<dbReference type="EMBL" id="QXTF01000001">
    <property type="protein sequence ID" value="RIX32096.1"/>
    <property type="molecule type" value="Genomic_DNA"/>
</dbReference>
<dbReference type="InterPro" id="IPR007730">
    <property type="entry name" value="SPOR-like_dom"/>
</dbReference>
<dbReference type="InterPro" id="IPR036680">
    <property type="entry name" value="SPOR-like_sf"/>
</dbReference>
<dbReference type="GO" id="GO:0042834">
    <property type="term" value="F:peptidoglycan binding"/>
    <property type="evidence" value="ECO:0007669"/>
    <property type="project" value="InterPro"/>
</dbReference>
<sequence>MAEAGAIRAGDRLPWLEPYRPPSRKPSNRKSGLAATIGVAGLIGISAVLTSSVAPPSEGQAPATHIVLPPPSTMQPQPAAPVLTTKPQPVVSESAAATTTQATTTWSRPVARRQIKAEPTRNAYGEVVQEQADATAMAVTEISPEALAIAALPAPPADPPRPAVNPSAQVVRGKTVQLGVFKSARQAEIAWRSAIRDYTYLVTMPKSIEPIRIRSKRYYRLQLGTPSKTHARQLCGNLKQIGRACTVA</sequence>
<dbReference type="RefSeq" id="WP_119531700.1">
    <property type="nucleotide sequence ID" value="NZ_QXTF01000001.1"/>
</dbReference>
<feature type="domain" description="SPOR" evidence="2">
    <location>
        <begin position="175"/>
        <end position="246"/>
    </location>
</feature>
<proteinExistence type="predicted"/>
<feature type="region of interest" description="Disordered" evidence="1">
    <location>
        <begin position="1"/>
        <end position="31"/>
    </location>
</feature>